<dbReference type="PANTHER" id="PTHR30001:SF0">
    <property type="entry name" value="RIBONUCLEASE G"/>
    <property type="match status" value="1"/>
</dbReference>
<gene>
    <name evidence="7" type="ORF">Q4Q35_20690</name>
</gene>
<keyword evidence="2" id="KW-0479">Metal-binding</keyword>
<evidence type="ECO:0000313" key="7">
    <source>
        <dbReference type="EMBL" id="MDO5972223.1"/>
    </source>
</evidence>
<dbReference type="PANTHER" id="PTHR30001">
    <property type="entry name" value="RIBONUCLEASE"/>
    <property type="match status" value="1"/>
</dbReference>
<dbReference type="NCBIfam" id="TIGR00757">
    <property type="entry name" value="RNaseEG"/>
    <property type="match status" value="1"/>
</dbReference>
<dbReference type="CDD" id="cd04453">
    <property type="entry name" value="S1_RNase_E"/>
    <property type="match status" value="1"/>
</dbReference>
<comment type="cofactor">
    <cofactor evidence="1">
        <name>Mg(2+)</name>
        <dbReference type="ChEBI" id="CHEBI:18420"/>
    </cofactor>
</comment>
<dbReference type="Proteomes" id="UP001176883">
    <property type="component" value="Unassembled WGS sequence"/>
</dbReference>
<evidence type="ECO:0000256" key="4">
    <source>
        <dbReference type="ARBA" id="ARBA00022842"/>
    </source>
</evidence>
<keyword evidence="5" id="KW-0694">RNA-binding</keyword>
<evidence type="ECO:0000256" key="1">
    <source>
        <dbReference type="ARBA" id="ARBA00001946"/>
    </source>
</evidence>
<dbReference type="EMBL" id="JAUOEK010000184">
    <property type="protein sequence ID" value="MDO5972223.1"/>
    <property type="molecule type" value="Genomic_DNA"/>
</dbReference>
<name>A0ABT8WGD7_9FLAO</name>
<comment type="caution">
    <text evidence="7">The sequence shown here is derived from an EMBL/GenBank/DDBJ whole genome shotgun (WGS) entry which is preliminary data.</text>
</comment>
<keyword evidence="8" id="KW-1185">Reference proteome</keyword>
<dbReference type="InterPro" id="IPR004659">
    <property type="entry name" value="RNase_E/G"/>
</dbReference>
<dbReference type="Pfam" id="PF10150">
    <property type="entry name" value="RNase_E_G"/>
    <property type="match status" value="1"/>
</dbReference>
<dbReference type="RefSeq" id="WP_303279962.1">
    <property type="nucleotide sequence ID" value="NZ_JAUOEK010000184.1"/>
</dbReference>
<feature type="domain" description="RNA-binding protein AU-1/Ribonuclease E/G" evidence="6">
    <location>
        <begin position="143"/>
        <end position="413"/>
    </location>
</feature>
<evidence type="ECO:0000256" key="3">
    <source>
        <dbReference type="ARBA" id="ARBA00022801"/>
    </source>
</evidence>
<evidence type="ECO:0000259" key="6">
    <source>
        <dbReference type="Pfam" id="PF10150"/>
    </source>
</evidence>
<dbReference type="InterPro" id="IPR012340">
    <property type="entry name" value="NA-bd_OB-fold"/>
</dbReference>
<proteinExistence type="predicted"/>
<protein>
    <submittedName>
        <fullName evidence="7">Ribonuclease E/G</fullName>
    </submittedName>
</protein>
<evidence type="ECO:0000256" key="5">
    <source>
        <dbReference type="ARBA" id="ARBA00022884"/>
    </source>
</evidence>
<accession>A0ABT8WGD7</accession>
<reference evidence="7" key="1">
    <citation type="submission" date="2023-07" db="EMBL/GenBank/DDBJ databases">
        <title>Two novel species in the genus Flavivirga.</title>
        <authorList>
            <person name="Kwon K."/>
        </authorList>
    </citation>
    <scope>NUCLEOTIDE SEQUENCE</scope>
    <source>
        <strain evidence="7">KCTC 52353</strain>
    </source>
</reference>
<dbReference type="InterPro" id="IPR019307">
    <property type="entry name" value="RNA-bd_AU-1/RNase_E/G"/>
</dbReference>
<dbReference type="SUPFAM" id="SSF50249">
    <property type="entry name" value="Nucleic acid-binding proteins"/>
    <property type="match status" value="1"/>
</dbReference>
<keyword evidence="4" id="KW-0460">Magnesium</keyword>
<evidence type="ECO:0000313" key="8">
    <source>
        <dbReference type="Proteomes" id="UP001176883"/>
    </source>
</evidence>
<keyword evidence="3" id="KW-0378">Hydrolase</keyword>
<evidence type="ECO:0000256" key="2">
    <source>
        <dbReference type="ARBA" id="ARBA00022723"/>
    </source>
</evidence>
<organism evidence="7 8">
    <name type="scientific">Flavivirga aquimarina</name>
    <dbReference type="NCBI Taxonomy" id="2027862"/>
    <lineage>
        <taxon>Bacteria</taxon>
        <taxon>Pseudomonadati</taxon>
        <taxon>Bacteroidota</taxon>
        <taxon>Flavobacteriia</taxon>
        <taxon>Flavobacteriales</taxon>
        <taxon>Flavobacteriaceae</taxon>
        <taxon>Flavivirga</taxon>
    </lineage>
</organism>
<sequence length="514" mass="58923">MDKELIIRSSSENVDFALLKDGKLIELQKDEDSNDFSVGDVFIAKIRKAVPGLNAAFVNVGYEKDAFLHYHDLGPKLPSLLKFTKRVSTGKLKDFYLKDFPFEKDIEKDGKIVDALKSNQSLLVQIVKEPISTKGPRISSELSIAGRYIVLVPFSSRISISQKIEDKEEKDRLKRLVKSITPLGFGIIVRTVAQGKKVAELDKDLQNLLSRWTAMCKKLHKAHHPSKVLGEMNKSSSILRDIFNDTFTSIHVDDEELYYQIKDYVQEIAPKKESIVKLYQSKVPIFEKFGIERQIKTSFGKTVSMAKGAYLVIEHTEALHVIDVNSGNRSNKANNQEDTALEVNLIAATEMARQLRLRDMGGIIVVDFIDMTNVENRQKLFNHLRDEMKDDRAKHKILPPSKFGLIQITRQRVRPEMNIKTREENPNGVNGSEVEAPIGLVQKITHDLERLYKKDYTKLTLNTHPFIAAFLTKGFPSVRSKWFFEHKKWVKVLPRDAYTYLEYHFFDKNGNQIK</sequence>
<dbReference type="Gene3D" id="2.40.50.140">
    <property type="entry name" value="Nucleic acid-binding proteins"/>
    <property type="match status" value="1"/>
</dbReference>